<proteinExistence type="predicted"/>
<name>A0A699XM93_TANCI</name>
<organism evidence="1">
    <name type="scientific">Tanacetum cinerariifolium</name>
    <name type="common">Dalmatian daisy</name>
    <name type="synonym">Chrysanthemum cinerariifolium</name>
    <dbReference type="NCBI Taxonomy" id="118510"/>
    <lineage>
        <taxon>Eukaryota</taxon>
        <taxon>Viridiplantae</taxon>
        <taxon>Streptophyta</taxon>
        <taxon>Embryophyta</taxon>
        <taxon>Tracheophyta</taxon>
        <taxon>Spermatophyta</taxon>
        <taxon>Magnoliopsida</taxon>
        <taxon>eudicotyledons</taxon>
        <taxon>Gunneridae</taxon>
        <taxon>Pentapetalae</taxon>
        <taxon>asterids</taxon>
        <taxon>campanulids</taxon>
        <taxon>Asterales</taxon>
        <taxon>Asteraceae</taxon>
        <taxon>Asteroideae</taxon>
        <taxon>Anthemideae</taxon>
        <taxon>Anthemidinae</taxon>
        <taxon>Tanacetum</taxon>
    </lineage>
</organism>
<gene>
    <name evidence="1" type="ORF">Tci_932898</name>
</gene>
<sequence>GRFAEDGMRAARMAIEAVDDALTIHRPSPTTALNDALLAQRDAVVDDALLLEALAAVDVVHRDTGGLFDPAADVRLPGS</sequence>
<feature type="non-terminal residue" evidence="1">
    <location>
        <position position="1"/>
    </location>
</feature>
<dbReference type="AlphaFoldDB" id="A0A699XM93"/>
<evidence type="ECO:0008006" key="2">
    <source>
        <dbReference type="Google" id="ProtNLM"/>
    </source>
</evidence>
<evidence type="ECO:0000313" key="1">
    <source>
        <dbReference type="EMBL" id="GFD60929.1"/>
    </source>
</evidence>
<accession>A0A699XM93</accession>
<protein>
    <recommendedName>
        <fullName evidence="2">FAD:protein FMN transferase</fullName>
    </recommendedName>
</protein>
<comment type="caution">
    <text evidence="1">The sequence shown here is derived from an EMBL/GenBank/DDBJ whole genome shotgun (WGS) entry which is preliminary data.</text>
</comment>
<reference evidence="1" key="1">
    <citation type="journal article" date="2019" name="Sci. Rep.">
        <title>Draft genome of Tanacetum cinerariifolium, the natural source of mosquito coil.</title>
        <authorList>
            <person name="Yamashiro T."/>
            <person name="Shiraishi A."/>
            <person name="Satake H."/>
            <person name="Nakayama K."/>
        </authorList>
    </citation>
    <scope>NUCLEOTIDE SEQUENCE</scope>
</reference>
<feature type="non-terminal residue" evidence="1">
    <location>
        <position position="79"/>
    </location>
</feature>
<dbReference type="EMBL" id="BKCJ011884673">
    <property type="protein sequence ID" value="GFD60929.1"/>
    <property type="molecule type" value="Genomic_DNA"/>
</dbReference>